<dbReference type="Proteomes" id="UP000789738">
    <property type="component" value="Unassembled WGS sequence"/>
</dbReference>
<protein>
    <submittedName>
        <fullName evidence="1">Uncharacterized protein</fullName>
    </submittedName>
</protein>
<dbReference type="EMBL" id="CAKJVE010000004">
    <property type="protein sequence ID" value="CAG9709144.1"/>
    <property type="molecule type" value="Genomic_DNA"/>
</dbReference>
<evidence type="ECO:0000313" key="1">
    <source>
        <dbReference type="EMBL" id="CAG9709144.1"/>
    </source>
</evidence>
<gene>
    <name evidence="1" type="ORF">CNEO_43995</name>
</gene>
<comment type="caution">
    <text evidence="1">The sequence shown here is derived from an EMBL/GenBank/DDBJ whole genome shotgun (WGS) entry which is preliminary data.</text>
</comment>
<evidence type="ECO:0000313" key="2">
    <source>
        <dbReference type="Proteomes" id="UP000789738"/>
    </source>
</evidence>
<sequence>MKKVEDISVEALKSNEYYVKKLDEAKKLVKQK</sequence>
<reference evidence="1" key="1">
    <citation type="submission" date="2021-10" db="EMBL/GenBank/DDBJ databases">
        <authorList>
            <person name="Mesa V."/>
        </authorList>
    </citation>
    <scope>NUCLEOTIDE SEQUENCE</scope>
    <source>
        <strain evidence="1">CC3_PB</strain>
    </source>
</reference>
<dbReference type="AlphaFoldDB" id="A0AA86MT05"/>
<name>A0AA86MT05_9CLOT</name>
<accession>A0AA86MT05</accession>
<organism evidence="1 2">
    <name type="scientific">Clostridium neonatale</name>
    <dbReference type="NCBI Taxonomy" id="137838"/>
    <lineage>
        <taxon>Bacteria</taxon>
        <taxon>Bacillati</taxon>
        <taxon>Bacillota</taxon>
        <taxon>Clostridia</taxon>
        <taxon>Eubacteriales</taxon>
        <taxon>Clostridiaceae</taxon>
        <taxon>Clostridium</taxon>
    </lineage>
</organism>
<proteinExistence type="predicted"/>